<comment type="similarity">
    <text evidence="9">Belongs to the actin-binding proteins ADF family. Coactosin subfamily.</text>
</comment>
<evidence type="ECO:0000256" key="9">
    <source>
        <dbReference type="ARBA" id="ARBA00038052"/>
    </source>
</evidence>
<dbReference type="SMART" id="SM00326">
    <property type="entry name" value="SH3"/>
    <property type="match status" value="2"/>
</dbReference>
<dbReference type="InterPro" id="IPR000058">
    <property type="entry name" value="Znf_AN1"/>
</dbReference>
<keyword evidence="6" id="KW-0862">Zinc</keyword>
<dbReference type="InterPro" id="IPR002108">
    <property type="entry name" value="ADF-H"/>
</dbReference>
<dbReference type="PANTHER" id="PTHR10829">
    <property type="entry name" value="CORTACTIN AND DREBRIN"/>
    <property type="match status" value="1"/>
</dbReference>
<dbReference type="CDD" id="cd11281">
    <property type="entry name" value="ADF_drebrin_like"/>
    <property type="match status" value="1"/>
</dbReference>
<feature type="domain" description="SH3" evidence="12">
    <location>
        <begin position="427"/>
        <end position="487"/>
    </location>
</feature>
<dbReference type="GO" id="GO:0005884">
    <property type="term" value="C:actin filament"/>
    <property type="evidence" value="ECO:0007669"/>
    <property type="project" value="TreeGrafter"/>
</dbReference>
<feature type="domain" description="ADF-H" evidence="13">
    <location>
        <begin position="6"/>
        <end position="135"/>
    </location>
</feature>
<organism evidence="14 15">
    <name type="scientific">Funneliformis geosporum</name>
    <dbReference type="NCBI Taxonomy" id="1117311"/>
    <lineage>
        <taxon>Eukaryota</taxon>
        <taxon>Fungi</taxon>
        <taxon>Fungi incertae sedis</taxon>
        <taxon>Mucoromycota</taxon>
        <taxon>Glomeromycotina</taxon>
        <taxon>Glomeromycetes</taxon>
        <taxon>Glomerales</taxon>
        <taxon>Glomeraceae</taxon>
        <taxon>Funneliformis</taxon>
    </lineage>
</organism>
<keyword evidence="5" id="KW-0863">Zinc-finger</keyword>
<evidence type="ECO:0000313" key="15">
    <source>
        <dbReference type="Proteomes" id="UP001153678"/>
    </source>
</evidence>
<proteinExistence type="inferred from homology"/>
<evidence type="ECO:0000313" key="14">
    <source>
        <dbReference type="EMBL" id="CAI2163540.1"/>
    </source>
</evidence>
<dbReference type="Proteomes" id="UP001153678">
    <property type="component" value="Unassembled WGS sequence"/>
</dbReference>
<dbReference type="GO" id="GO:0030427">
    <property type="term" value="C:site of polarized growth"/>
    <property type="evidence" value="ECO:0007669"/>
    <property type="project" value="TreeGrafter"/>
</dbReference>
<evidence type="ECO:0000256" key="3">
    <source>
        <dbReference type="ARBA" id="ARBA00022490"/>
    </source>
</evidence>
<name>A0A9W4SBA6_9GLOM</name>
<keyword evidence="3" id="KW-0963">Cytoplasm</keyword>
<dbReference type="Gene3D" id="2.30.30.40">
    <property type="entry name" value="SH3 Domains"/>
    <property type="match status" value="2"/>
</dbReference>
<evidence type="ECO:0000256" key="5">
    <source>
        <dbReference type="ARBA" id="ARBA00022771"/>
    </source>
</evidence>
<dbReference type="GO" id="GO:0051015">
    <property type="term" value="F:actin filament binding"/>
    <property type="evidence" value="ECO:0007669"/>
    <property type="project" value="TreeGrafter"/>
</dbReference>
<keyword evidence="7" id="KW-0009">Actin-binding</keyword>
<evidence type="ECO:0000259" key="12">
    <source>
        <dbReference type="PROSITE" id="PS50002"/>
    </source>
</evidence>
<evidence type="ECO:0000256" key="6">
    <source>
        <dbReference type="ARBA" id="ARBA00022833"/>
    </source>
</evidence>
<dbReference type="Pfam" id="PF00241">
    <property type="entry name" value="Cofilin_ADF"/>
    <property type="match status" value="1"/>
</dbReference>
<dbReference type="SUPFAM" id="SSF55753">
    <property type="entry name" value="Actin depolymerizing proteins"/>
    <property type="match status" value="1"/>
</dbReference>
<dbReference type="SMART" id="SM00154">
    <property type="entry name" value="ZnF_AN1"/>
    <property type="match status" value="1"/>
</dbReference>
<evidence type="ECO:0000256" key="4">
    <source>
        <dbReference type="ARBA" id="ARBA00022723"/>
    </source>
</evidence>
<dbReference type="GO" id="GO:0008270">
    <property type="term" value="F:zinc ion binding"/>
    <property type="evidence" value="ECO:0007669"/>
    <property type="project" value="UniProtKB-KW"/>
</dbReference>
<dbReference type="InterPro" id="IPR001452">
    <property type="entry name" value="SH3_domain"/>
</dbReference>
<protein>
    <submittedName>
        <fullName evidence="14">5261_t:CDS:1</fullName>
    </submittedName>
</protein>
<comment type="subcellular location">
    <subcellularLocation>
        <location evidence="1">Cytoplasm</location>
        <location evidence="1">Cytoskeleton</location>
    </subcellularLocation>
</comment>
<gene>
    <name evidence="14" type="ORF">FWILDA_LOCUS1118</name>
</gene>
<feature type="compositionally biased region" description="Polar residues" evidence="11">
    <location>
        <begin position="205"/>
        <end position="219"/>
    </location>
</feature>
<evidence type="ECO:0000256" key="7">
    <source>
        <dbReference type="ARBA" id="ARBA00023203"/>
    </source>
</evidence>
<comment type="caution">
    <text evidence="14">The sequence shown here is derived from an EMBL/GenBank/DDBJ whole genome shotgun (WGS) entry which is preliminary data.</text>
</comment>
<sequence length="690" mass="80421">MSLSVNFNIHSKALLSSYQAVLNGDKDTEWVVYGYDKGGNDLKVLEKGAGGLEELVEEFNDGRIQYAFVRVIDPNTELPKFVLIGWCGEGVPEIKKGLFNSHFNEVSKFLKGYHLQINARSEADVDPAYIMKRISESGGSKYSININKERARKEEPILPVNSVYERVKIPDFSAQRQSSREQIKPVSSVYQPVQLPKPKPLGKFSTWTERAENSTSSGPSPAELKARRERERAEKEERERIESEEKERKEREEKARQLREEKERKGRKESDEKERKVREEKERKENEEKERKRLEKVERERIDREERERLEAERLEAEMQKLEIEEAERREQAEQEEMDRIKHEKKLQIQRETEERSRKAKEDQVIKEKEKEEWARRDLEEREERKRLEYEREQELYQQQEAERLQLEQLEQEQKLSQTAEVFAESADGITAVVQFAYDATEDNEISLREGEIIRDIIQLDEGWWQGVGEDGRTGLFPANYVEIVESVAFEQPIEEAQEVEAEPVQLTVDSSRRSYIAKALFDYDAGEENEISFQDGAIITDIEFVSDDWWQGKAPDGKVGLFPELQETPVPLNPISELDLPQSSMSVTSVVSQVSTEVQSNQHTRQVQNNKARCFKCRAKIPLAKQTINKCRCGDYYFDFEYVFCDSHKVPDKHDCDFDFAKMGKDILAKNNPKLNDVHKGGRSFNRID</sequence>
<evidence type="ECO:0000259" key="13">
    <source>
        <dbReference type="PROSITE" id="PS51263"/>
    </source>
</evidence>
<dbReference type="SUPFAM" id="SSF118310">
    <property type="entry name" value="AN1-like Zinc finger"/>
    <property type="match status" value="1"/>
</dbReference>
<evidence type="ECO:0000256" key="8">
    <source>
        <dbReference type="ARBA" id="ARBA00023212"/>
    </source>
</evidence>
<dbReference type="SMART" id="SM00102">
    <property type="entry name" value="ADF"/>
    <property type="match status" value="1"/>
</dbReference>
<dbReference type="InterPro" id="IPR035896">
    <property type="entry name" value="AN1-like_Znf"/>
</dbReference>
<dbReference type="Gene3D" id="3.40.20.10">
    <property type="entry name" value="Severin"/>
    <property type="match status" value="1"/>
</dbReference>
<feature type="region of interest" description="Disordered" evidence="11">
    <location>
        <begin position="325"/>
        <end position="371"/>
    </location>
</feature>
<feature type="compositionally biased region" description="Basic and acidic residues" evidence="11">
    <location>
        <begin position="224"/>
        <end position="295"/>
    </location>
</feature>
<feature type="domain" description="SH3" evidence="12">
    <location>
        <begin position="513"/>
        <end position="573"/>
    </location>
</feature>
<evidence type="ECO:0000256" key="11">
    <source>
        <dbReference type="SAM" id="MobiDB-lite"/>
    </source>
</evidence>
<feature type="region of interest" description="Disordered" evidence="11">
    <location>
        <begin position="174"/>
        <end position="295"/>
    </location>
</feature>
<dbReference type="AlphaFoldDB" id="A0A9W4SBA6"/>
<dbReference type="InterPro" id="IPR036028">
    <property type="entry name" value="SH3-like_dom_sf"/>
</dbReference>
<keyword evidence="15" id="KW-1185">Reference proteome</keyword>
<evidence type="ECO:0000256" key="10">
    <source>
        <dbReference type="PROSITE-ProRule" id="PRU00192"/>
    </source>
</evidence>
<evidence type="ECO:0000256" key="2">
    <source>
        <dbReference type="ARBA" id="ARBA00022443"/>
    </source>
</evidence>
<dbReference type="GO" id="GO:0030833">
    <property type="term" value="P:regulation of actin filament polymerization"/>
    <property type="evidence" value="ECO:0007669"/>
    <property type="project" value="TreeGrafter"/>
</dbReference>
<dbReference type="Pfam" id="PF14604">
    <property type="entry name" value="SH3_9"/>
    <property type="match status" value="1"/>
</dbReference>
<keyword evidence="4" id="KW-0479">Metal-binding</keyword>
<dbReference type="PROSITE" id="PS51263">
    <property type="entry name" value="ADF_H"/>
    <property type="match status" value="1"/>
</dbReference>
<dbReference type="EMBL" id="CAMKVN010000097">
    <property type="protein sequence ID" value="CAI2163540.1"/>
    <property type="molecule type" value="Genomic_DNA"/>
</dbReference>
<accession>A0A9W4SBA6</accession>
<keyword evidence="2 10" id="KW-0728">SH3 domain</keyword>
<dbReference type="OrthoDB" id="5971719at2759"/>
<reference evidence="14" key="1">
    <citation type="submission" date="2022-08" db="EMBL/GenBank/DDBJ databases">
        <authorList>
            <person name="Kallberg Y."/>
            <person name="Tangrot J."/>
            <person name="Rosling A."/>
        </authorList>
    </citation>
    <scope>NUCLEOTIDE SEQUENCE</scope>
    <source>
        <strain evidence="14">Wild A</strain>
    </source>
</reference>
<dbReference type="GO" id="GO:0030864">
    <property type="term" value="C:cortical actin cytoskeleton"/>
    <property type="evidence" value="ECO:0007669"/>
    <property type="project" value="TreeGrafter"/>
</dbReference>
<dbReference type="Gene3D" id="4.10.1110.10">
    <property type="entry name" value="AN1-like Zinc finger"/>
    <property type="match status" value="1"/>
</dbReference>
<dbReference type="InterPro" id="IPR029006">
    <property type="entry name" value="ADF-H/Gelsolin-like_dom_sf"/>
</dbReference>
<dbReference type="FunFam" id="3.40.20.10:FF:000018">
    <property type="entry name" value="Coactosin-like 1"/>
    <property type="match status" value="1"/>
</dbReference>
<dbReference type="SUPFAM" id="SSF50044">
    <property type="entry name" value="SH3-domain"/>
    <property type="match status" value="2"/>
</dbReference>
<keyword evidence="8" id="KW-0206">Cytoskeleton</keyword>
<evidence type="ECO:0000256" key="1">
    <source>
        <dbReference type="ARBA" id="ARBA00004245"/>
    </source>
</evidence>
<dbReference type="Pfam" id="PF00018">
    <property type="entry name" value="SH3_1"/>
    <property type="match status" value="1"/>
</dbReference>
<dbReference type="PANTHER" id="PTHR10829:SF25">
    <property type="entry name" value="DREBRIN-LIKE PROTEIN"/>
    <property type="match status" value="1"/>
</dbReference>
<dbReference type="PROSITE" id="PS50002">
    <property type="entry name" value="SH3"/>
    <property type="match status" value="2"/>
</dbReference>
<dbReference type="CDD" id="cd11819">
    <property type="entry name" value="SH3_Cortactin_like"/>
    <property type="match status" value="1"/>
</dbReference>